<keyword evidence="2" id="KW-0614">Plasmid</keyword>
<name>G4T4M4_META2</name>
<dbReference type="RefSeq" id="WP_014133136.1">
    <property type="nucleotide sequence ID" value="NC_016108.1"/>
</dbReference>
<gene>
    <name evidence="2" type="ordered locus">MEALZ_p0075</name>
</gene>
<keyword evidence="1" id="KW-0472">Membrane</keyword>
<dbReference type="HOGENOM" id="CLU_3170084_0_0_6"/>
<dbReference type="AlphaFoldDB" id="G4T4M4"/>
<dbReference type="Proteomes" id="UP000008315">
    <property type="component" value="Plasmid MEALZ_p"/>
</dbReference>
<keyword evidence="1" id="KW-0812">Transmembrane</keyword>
<protein>
    <submittedName>
        <fullName evidence="2">Uncharacterized protein</fullName>
    </submittedName>
</protein>
<evidence type="ECO:0000313" key="3">
    <source>
        <dbReference type="Proteomes" id="UP000008315"/>
    </source>
</evidence>
<sequence>MQRKIHMQDQVRNRVAAIMDDRRSNDATALGMKVLVIAGILLVGVVW</sequence>
<evidence type="ECO:0000313" key="2">
    <source>
        <dbReference type="EMBL" id="CCE25780.1"/>
    </source>
</evidence>
<evidence type="ECO:0000256" key="1">
    <source>
        <dbReference type="SAM" id="Phobius"/>
    </source>
</evidence>
<proteinExistence type="predicted"/>
<accession>G4T4M4</accession>
<feature type="transmembrane region" description="Helical" evidence="1">
    <location>
        <begin position="27"/>
        <end position="46"/>
    </location>
</feature>
<geneLocation type="plasmid" evidence="2 3">
    <name>MEALZ_p</name>
</geneLocation>
<keyword evidence="1" id="KW-1133">Transmembrane helix</keyword>
<organism evidence="2 3">
    <name type="scientific">Methylotuvimicrobium alcaliphilum (strain DSM 19304 / NCIMB 14124 / VKM B-2133 / 20Z)</name>
    <name type="common">Methylomicrobium alcaliphilum</name>
    <dbReference type="NCBI Taxonomy" id="1091494"/>
    <lineage>
        <taxon>Bacteria</taxon>
        <taxon>Pseudomonadati</taxon>
        <taxon>Pseudomonadota</taxon>
        <taxon>Gammaproteobacteria</taxon>
        <taxon>Methylococcales</taxon>
        <taxon>Methylococcaceae</taxon>
        <taxon>Methylotuvimicrobium</taxon>
    </lineage>
</organism>
<dbReference type="KEGG" id="mah:MEALZ_p0075"/>
<dbReference type="EMBL" id="FO082061">
    <property type="protein sequence ID" value="CCE25780.1"/>
    <property type="molecule type" value="Genomic_DNA"/>
</dbReference>
<keyword evidence="3" id="KW-1185">Reference proteome</keyword>
<reference evidence="2 3" key="1">
    <citation type="journal article" date="2012" name="J. Bacteriol.">
        <title>Genome sequence of the haloalkaliphilic methanotrophic bacterium Methylomicrobium alcaliphilum 20Z.</title>
        <authorList>
            <person name="Vuilleumier S."/>
            <person name="Khmelenina V.N."/>
            <person name="Bringel F."/>
            <person name="Reshetnikov A.S."/>
            <person name="Lajus A."/>
            <person name="Mangenot S."/>
            <person name="Rouy Z."/>
            <person name="Op den Camp H.J."/>
            <person name="Jetten M.S."/>
            <person name="Dispirito A.A."/>
            <person name="Dunfield P."/>
            <person name="Klotz M.G."/>
            <person name="Semrau J.D."/>
            <person name="Stein L.Y."/>
            <person name="Barbe V."/>
            <person name="Medigue C."/>
            <person name="Trotsenko Y.A."/>
            <person name="Kalyuzhnaya M.G."/>
        </authorList>
    </citation>
    <scope>NUCLEOTIDE SEQUENCE [LARGE SCALE GENOMIC DNA]</scope>
    <source>
        <strain evidence="3">DSM 19304 / NCIMB 14124 / VKM B-2133 / 20Z</strain>
    </source>
</reference>